<dbReference type="Proteomes" id="UP001060215">
    <property type="component" value="Chromosome 3"/>
</dbReference>
<keyword evidence="2" id="KW-1185">Reference proteome</keyword>
<gene>
    <name evidence="1" type="ORF">LOK49_LG02G01748</name>
</gene>
<evidence type="ECO:0000313" key="2">
    <source>
        <dbReference type="Proteomes" id="UP001060215"/>
    </source>
</evidence>
<evidence type="ECO:0000313" key="1">
    <source>
        <dbReference type="EMBL" id="KAI8026077.1"/>
    </source>
</evidence>
<name>A0ACC0IL10_9ERIC</name>
<dbReference type="EMBL" id="CM045760">
    <property type="protein sequence ID" value="KAI8026077.1"/>
    <property type="molecule type" value="Genomic_DNA"/>
</dbReference>
<comment type="caution">
    <text evidence="1">The sequence shown here is derived from an EMBL/GenBank/DDBJ whole genome shotgun (WGS) entry which is preliminary data.</text>
</comment>
<proteinExistence type="predicted"/>
<sequence>MAKPDFQNNTVRVSSSQISLPKRRDQGAGPSLGRKNLGNNQIVGPQFHSKLCDQKGQRKVLGLGLFNGFGLTKQNIEHVGFGKASSNGFGPNVGKEGHFQLKSPSGKSVVCSYGHTTPVAQIFDTLHQGSGLSQTGRVLTTSTVSTVSAGDPSTTNPRLADGGDDFNFVRCRTVGEVNRLEVGAFRLKS</sequence>
<organism evidence="1 2">
    <name type="scientific">Camellia lanceoleosa</name>
    <dbReference type="NCBI Taxonomy" id="1840588"/>
    <lineage>
        <taxon>Eukaryota</taxon>
        <taxon>Viridiplantae</taxon>
        <taxon>Streptophyta</taxon>
        <taxon>Embryophyta</taxon>
        <taxon>Tracheophyta</taxon>
        <taxon>Spermatophyta</taxon>
        <taxon>Magnoliopsida</taxon>
        <taxon>eudicotyledons</taxon>
        <taxon>Gunneridae</taxon>
        <taxon>Pentapetalae</taxon>
        <taxon>asterids</taxon>
        <taxon>Ericales</taxon>
        <taxon>Theaceae</taxon>
        <taxon>Camellia</taxon>
    </lineage>
</organism>
<reference evidence="1 2" key="1">
    <citation type="journal article" date="2022" name="Plant J.">
        <title>Chromosome-level genome of Camellia lanceoleosa provides a valuable resource for understanding genome evolution and self-incompatibility.</title>
        <authorList>
            <person name="Gong W."/>
            <person name="Xiao S."/>
            <person name="Wang L."/>
            <person name="Liao Z."/>
            <person name="Chang Y."/>
            <person name="Mo W."/>
            <person name="Hu G."/>
            <person name="Li W."/>
            <person name="Zhao G."/>
            <person name="Zhu H."/>
            <person name="Hu X."/>
            <person name="Ji K."/>
            <person name="Xiang X."/>
            <person name="Song Q."/>
            <person name="Yuan D."/>
            <person name="Jin S."/>
            <person name="Zhang L."/>
        </authorList>
    </citation>
    <scope>NUCLEOTIDE SEQUENCE [LARGE SCALE GENOMIC DNA]</scope>
    <source>
        <strain evidence="1">SQ_2022a</strain>
    </source>
</reference>
<accession>A0ACC0IL10</accession>
<protein>
    <submittedName>
        <fullName evidence="1">Uncharacterized protein</fullName>
    </submittedName>
</protein>